<name>A0ABP0GZI6_CLALP</name>
<dbReference type="InterPro" id="IPR050357">
    <property type="entry name" value="Arrestin_domain-protein"/>
</dbReference>
<evidence type="ECO:0000313" key="3">
    <source>
        <dbReference type="EMBL" id="CAK8696972.1"/>
    </source>
</evidence>
<dbReference type="SUPFAM" id="SSF81296">
    <property type="entry name" value="E set domains"/>
    <property type="match status" value="1"/>
</dbReference>
<protein>
    <recommendedName>
        <fullName evidence="2">Arrestin C-terminal-like domain-containing protein</fullName>
    </recommendedName>
</protein>
<dbReference type="InterPro" id="IPR011022">
    <property type="entry name" value="Arrestin_C-like"/>
</dbReference>
<organism evidence="3 4">
    <name type="scientific">Clavelina lepadiformis</name>
    <name type="common">Light-bulb sea squirt</name>
    <name type="synonym">Ascidia lepadiformis</name>
    <dbReference type="NCBI Taxonomy" id="159417"/>
    <lineage>
        <taxon>Eukaryota</taxon>
        <taxon>Metazoa</taxon>
        <taxon>Chordata</taxon>
        <taxon>Tunicata</taxon>
        <taxon>Ascidiacea</taxon>
        <taxon>Aplousobranchia</taxon>
        <taxon>Clavelinidae</taxon>
        <taxon>Clavelina</taxon>
    </lineage>
</organism>
<proteinExistence type="predicted"/>
<dbReference type="Proteomes" id="UP001642483">
    <property type="component" value="Unassembled WGS sequence"/>
</dbReference>
<dbReference type="Pfam" id="PF02752">
    <property type="entry name" value="Arrestin_C"/>
    <property type="match status" value="1"/>
</dbReference>
<sequence length="177" mass="19363">MPGTKATLYQHVVYRARQGKTKTLSNSITALDGPGCGKRQTIQWNNERLQIPAIPPSLQKYCSIIVIRYSLQFMVVVPGGSINLRMEVPVKIGSVPLQGLTPFNIPPHAEPTAPPLPNQVQSSAPPSTIAPPPTYAQVYNGATDIKDTDDGDYMMGDSAFAPQYAYYDWNQSAFSYS</sequence>
<dbReference type="InterPro" id="IPR014752">
    <property type="entry name" value="Arrestin-like_C"/>
</dbReference>
<dbReference type="Gene3D" id="2.60.40.640">
    <property type="match status" value="1"/>
</dbReference>
<dbReference type="PANTHER" id="PTHR11188:SF176">
    <property type="entry name" value="ARRESTIN DOMAIN-CONTAINING PROTEIN 1"/>
    <property type="match status" value="1"/>
</dbReference>
<keyword evidence="4" id="KW-1185">Reference proteome</keyword>
<accession>A0ABP0GZI6</accession>
<dbReference type="EMBL" id="CAWYQH010000163">
    <property type="protein sequence ID" value="CAK8696972.1"/>
    <property type="molecule type" value="Genomic_DNA"/>
</dbReference>
<evidence type="ECO:0000313" key="4">
    <source>
        <dbReference type="Proteomes" id="UP001642483"/>
    </source>
</evidence>
<reference evidence="3 4" key="1">
    <citation type="submission" date="2024-02" db="EMBL/GenBank/DDBJ databases">
        <authorList>
            <person name="Daric V."/>
            <person name="Darras S."/>
        </authorList>
    </citation>
    <scope>NUCLEOTIDE SEQUENCE [LARGE SCALE GENOMIC DNA]</scope>
</reference>
<comment type="caution">
    <text evidence="3">The sequence shown here is derived from an EMBL/GenBank/DDBJ whole genome shotgun (WGS) entry which is preliminary data.</text>
</comment>
<dbReference type="InterPro" id="IPR014756">
    <property type="entry name" value="Ig_E-set"/>
</dbReference>
<evidence type="ECO:0000256" key="1">
    <source>
        <dbReference type="SAM" id="MobiDB-lite"/>
    </source>
</evidence>
<feature type="domain" description="Arrestin C-terminal-like" evidence="2">
    <location>
        <begin position="4"/>
        <end position="97"/>
    </location>
</feature>
<feature type="region of interest" description="Disordered" evidence="1">
    <location>
        <begin position="106"/>
        <end position="127"/>
    </location>
</feature>
<evidence type="ECO:0000259" key="2">
    <source>
        <dbReference type="Pfam" id="PF02752"/>
    </source>
</evidence>
<dbReference type="PANTHER" id="PTHR11188">
    <property type="entry name" value="ARRESTIN DOMAIN CONTAINING PROTEIN"/>
    <property type="match status" value="1"/>
</dbReference>
<gene>
    <name evidence="3" type="ORF">CVLEPA_LOCUS30266</name>
</gene>
<feature type="compositionally biased region" description="Pro residues" evidence="1">
    <location>
        <begin position="106"/>
        <end position="117"/>
    </location>
</feature>